<dbReference type="RefSeq" id="WP_167227947.1">
    <property type="nucleotide sequence ID" value="NZ_VUYU01000016.1"/>
</dbReference>
<protein>
    <submittedName>
        <fullName evidence="1">Uncharacterized protein</fullName>
    </submittedName>
</protein>
<reference evidence="1 2" key="1">
    <citation type="submission" date="2019-09" db="EMBL/GenBank/DDBJ databases">
        <title>Taxonomy of Antarctic Massilia spp.: description of Massilia rubra sp. nov., Massilia aquatica sp. nov., Massilia mucilaginosa sp. nov., Massilia frigida sp. nov. isolated from streams, lakes and regoliths.</title>
        <authorList>
            <person name="Holochova P."/>
            <person name="Sedlacek I."/>
            <person name="Kralova S."/>
            <person name="Maslanova I."/>
            <person name="Busse H.-J."/>
            <person name="Stankova E."/>
            <person name="Vrbovska V."/>
            <person name="Kovarovic V."/>
            <person name="Bartak M."/>
            <person name="Svec P."/>
            <person name="Pantucek R."/>
        </authorList>
    </citation>
    <scope>NUCLEOTIDE SEQUENCE [LARGE SCALE GENOMIC DNA]</scope>
    <source>
        <strain evidence="1 2">CCM 8692</strain>
    </source>
</reference>
<evidence type="ECO:0000313" key="2">
    <source>
        <dbReference type="Proteomes" id="UP000785613"/>
    </source>
</evidence>
<dbReference type="EMBL" id="VUYU01000016">
    <property type="protein sequence ID" value="NHZ36130.1"/>
    <property type="molecule type" value="Genomic_DNA"/>
</dbReference>
<organism evidence="1 2">
    <name type="scientific">Massilia rubra</name>
    <dbReference type="NCBI Taxonomy" id="2607910"/>
    <lineage>
        <taxon>Bacteria</taxon>
        <taxon>Pseudomonadati</taxon>
        <taxon>Pseudomonadota</taxon>
        <taxon>Betaproteobacteria</taxon>
        <taxon>Burkholderiales</taxon>
        <taxon>Oxalobacteraceae</taxon>
        <taxon>Telluria group</taxon>
        <taxon>Massilia</taxon>
    </lineage>
</organism>
<accession>A0ABX0LTE6</accession>
<sequence>MWVFTSVADWIDEQGKSADSVLDQLVEDSHYNHGVMIAAATTHSFMKFGASMSDILRLGDGVKKGGVSGFFADGMRFIAIFPVGKATQMAKSAVLLNRAKVIQDIAPRAGICSWVGTTKALAQTGHHANGKLYAHVADLAAAVGISIDRLGGVALETMAHNLQNLGARIGNLVSVRNLEEILAKGLLKRDGSVVLISVRLMRAGKDIGGHLIYAFYDTFGRLRFMDRTIVSKNQGTYASLGELGIKYGADAMIPRAALPIYNMFVKSVAYQTPTLVLPIAAVVAQYQEKKPQVAKSPSKK</sequence>
<name>A0ABX0LTE6_9BURK</name>
<comment type="caution">
    <text evidence="1">The sequence shown here is derived from an EMBL/GenBank/DDBJ whole genome shotgun (WGS) entry which is preliminary data.</text>
</comment>
<evidence type="ECO:0000313" key="1">
    <source>
        <dbReference type="EMBL" id="NHZ36130.1"/>
    </source>
</evidence>
<proteinExistence type="predicted"/>
<keyword evidence="2" id="KW-1185">Reference proteome</keyword>
<dbReference type="Proteomes" id="UP000785613">
    <property type="component" value="Unassembled WGS sequence"/>
</dbReference>
<gene>
    <name evidence="1" type="ORF">F0185_21415</name>
</gene>